<dbReference type="AlphaFoldDB" id="B4K292"/>
<name>B4K292_DROGR</name>
<protein>
    <submittedName>
        <fullName evidence="2">GH12236</fullName>
    </submittedName>
</protein>
<feature type="signal peptide" evidence="1">
    <location>
        <begin position="1"/>
        <end position="15"/>
    </location>
</feature>
<accession>B4K292</accession>
<dbReference type="Proteomes" id="UP000001070">
    <property type="component" value="Unassembled WGS sequence"/>
</dbReference>
<dbReference type="HOGENOM" id="CLU_2485659_0_0_1"/>
<evidence type="ECO:0000256" key="1">
    <source>
        <dbReference type="SAM" id="SignalP"/>
    </source>
</evidence>
<organism evidence="3">
    <name type="scientific">Drosophila grimshawi</name>
    <name type="common">Hawaiian fruit fly</name>
    <name type="synonym">Idiomyia grimshawi</name>
    <dbReference type="NCBI Taxonomy" id="7222"/>
    <lineage>
        <taxon>Eukaryota</taxon>
        <taxon>Metazoa</taxon>
        <taxon>Ecdysozoa</taxon>
        <taxon>Arthropoda</taxon>
        <taxon>Hexapoda</taxon>
        <taxon>Insecta</taxon>
        <taxon>Pterygota</taxon>
        <taxon>Neoptera</taxon>
        <taxon>Endopterygota</taxon>
        <taxon>Diptera</taxon>
        <taxon>Brachycera</taxon>
        <taxon>Muscomorpha</taxon>
        <taxon>Ephydroidea</taxon>
        <taxon>Drosophilidae</taxon>
        <taxon>Drosophila</taxon>
        <taxon>Hawaiian Drosophila</taxon>
    </lineage>
</organism>
<gene>
    <name evidence="2" type="primary">Dgri\GH12236</name>
    <name evidence="2" type="ORF">Dgri_GH12236</name>
</gene>
<dbReference type="EMBL" id="CH918700">
    <property type="protein sequence ID" value="EDW04911.1"/>
    <property type="molecule type" value="Genomic_DNA"/>
</dbReference>
<keyword evidence="1" id="KW-0732">Signal</keyword>
<dbReference type="InParanoid" id="B4K292"/>
<keyword evidence="3" id="KW-1185">Reference proteome</keyword>
<proteinExistence type="predicted"/>
<evidence type="ECO:0000313" key="3">
    <source>
        <dbReference type="Proteomes" id="UP000001070"/>
    </source>
</evidence>
<reference evidence="2 3" key="1">
    <citation type="journal article" date="2007" name="Nature">
        <title>Evolution of genes and genomes on the Drosophila phylogeny.</title>
        <authorList>
            <consortium name="Drosophila 12 Genomes Consortium"/>
            <person name="Clark A.G."/>
            <person name="Eisen M.B."/>
            <person name="Smith D.R."/>
            <person name="Bergman C.M."/>
            <person name="Oliver B."/>
            <person name="Markow T.A."/>
            <person name="Kaufman T.C."/>
            <person name="Kellis M."/>
            <person name="Gelbart W."/>
            <person name="Iyer V.N."/>
            <person name="Pollard D.A."/>
            <person name="Sackton T.B."/>
            <person name="Larracuente A.M."/>
            <person name="Singh N.D."/>
            <person name="Abad J.P."/>
            <person name="Abt D.N."/>
            <person name="Adryan B."/>
            <person name="Aguade M."/>
            <person name="Akashi H."/>
            <person name="Anderson W.W."/>
            <person name="Aquadro C.F."/>
            <person name="Ardell D.H."/>
            <person name="Arguello R."/>
            <person name="Artieri C.G."/>
            <person name="Barbash D.A."/>
            <person name="Barker D."/>
            <person name="Barsanti P."/>
            <person name="Batterham P."/>
            <person name="Batzoglou S."/>
            <person name="Begun D."/>
            <person name="Bhutkar A."/>
            <person name="Blanco E."/>
            <person name="Bosak S.A."/>
            <person name="Bradley R.K."/>
            <person name="Brand A.D."/>
            <person name="Brent M.R."/>
            <person name="Brooks A.N."/>
            <person name="Brown R.H."/>
            <person name="Butlin R.K."/>
            <person name="Caggese C."/>
            <person name="Calvi B.R."/>
            <person name="Bernardo de Carvalho A."/>
            <person name="Caspi A."/>
            <person name="Castrezana S."/>
            <person name="Celniker S.E."/>
            <person name="Chang J.L."/>
            <person name="Chapple C."/>
            <person name="Chatterji S."/>
            <person name="Chinwalla A."/>
            <person name="Civetta A."/>
            <person name="Clifton S.W."/>
            <person name="Comeron J.M."/>
            <person name="Costello J.C."/>
            <person name="Coyne J.A."/>
            <person name="Daub J."/>
            <person name="David R.G."/>
            <person name="Delcher A.L."/>
            <person name="Delehaunty K."/>
            <person name="Do C.B."/>
            <person name="Ebling H."/>
            <person name="Edwards K."/>
            <person name="Eickbush T."/>
            <person name="Evans J.D."/>
            <person name="Filipski A."/>
            <person name="Findeiss S."/>
            <person name="Freyhult E."/>
            <person name="Fulton L."/>
            <person name="Fulton R."/>
            <person name="Garcia A.C."/>
            <person name="Gardiner A."/>
            <person name="Garfield D.A."/>
            <person name="Garvin B.E."/>
            <person name="Gibson G."/>
            <person name="Gilbert D."/>
            <person name="Gnerre S."/>
            <person name="Godfrey J."/>
            <person name="Good R."/>
            <person name="Gotea V."/>
            <person name="Gravely B."/>
            <person name="Greenberg A.J."/>
            <person name="Griffiths-Jones S."/>
            <person name="Gross S."/>
            <person name="Guigo R."/>
            <person name="Gustafson E.A."/>
            <person name="Haerty W."/>
            <person name="Hahn M.W."/>
            <person name="Halligan D.L."/>
            <person name="Halpern A.L."/>
            <person name="Halter G.M."/>
            <person name="Han M.V."/>
            <person name="Heger A."/>
            <person name="Hillier L."/>
            <person name="Hinrichs A.S."/>
            <person name="Holmes I."/>
            <person name="Hoskins R.A."/>
            <person name="Hubisz M.J."/>
            <person name="Hultmark D."/>
            <person name="Huntley M.A."/>
            <person name="Jaffe D.B."/>
            <person name="Jagadeeshan S."/>
            <person name="Jeck W.R."/>
            <person name="Johnson J."/>
            <person name="Jones C.D."/>
            <person name="Jordan W.C."/>
            <person name="Karpen G.H."/>
            <person name="Kataoka E."/>
            <person name="Keightley P.D."/>
            <person name="Kheradpour P."/>
            <person name="Kirkness E.F."/>
            <person name="Koerich L.B."/>
            <person name="Kristiansen K."/>
            <person name="Kudrna D."/>
            <person name="Kulathinal R.J."/>
            <person name="Kumar S."/>
            <person name="Kwok R."/>
            <person name="Lander E."/>
            <person name="Langley C.H."/>
            <person name="Lapoint R."/>
            <person name="Lazzaro B.P."/>
            <person name="Lee S.J."/>
            <person name="Levesque L."/>
            <person name="Li R."/>
            <person name="Lin C.F."/>
            <person name="Lin M.F."/>
            <person name="Lindblad-Toh K."/>
            <person name="Llopart A."/>
            <person name="Long M."/>
            <person name="Low L."/>
            <person name="Lozovsky E."/>
            <person name="Lu J."/>
            <person name="Luo M."/>
            <person name="Machado C.A."/>
            <person name="Makalowski W."/>
            <person name="Marzo M."/>
            <person name="Matsuda M."/>
            <person name="Matzkin L."/>
            <person name="McAllister B."/>
            <person name="McBride C.S."/>
            <person name="McKernan B."/>
            <person name="McKernan K."/>
            <person name="Mendez-Lago M."/>
            <person name="Minx P."/>
            <person name="Mollenhauer M.U."/>
            <person name="Montooth K."/>
            <person name="Mount S.M."/>
            <person name="Mu X."/>
            <person name="Myers E."/>
            <person name="Negre B."/>
            <person name="Newfeld S."/>
            <person name="Nielsen R."/>
            <person name="Noor M.A."/>
            <person name="O'Grady P."/>
            <person name="Pachter L."/>
            <person name="Papaceit M."/>
            <person name="Parisi M.J."/>
            <person name="Parisi M."/>
            <person name="Parts L."/>
            <person name="Pedersen J.S."/>
            <person name="Pesole G."/>
            <person name="Phillippy A.M."/>
            <person name="Ponting C.P."/>
            <person name="Pop M."/>
            <person name="Porcelli D."/>
            <person name="Powell J.R."/>
            <person name="Prohaska S."/>
            <person name="Pruitt K."/>
            <person name="Puig M."/>
            <person name="Quesneville H."/>
            <person name="Ram K.R."/>
            <person name="Rand D."/>
            <person name="Rasmussen M.D."/>
            <person name="Reed L.K."/>
            <person name="Reenan R."/>
            <person name="Reily A."/>
            <person name="Remington K.A."/>
            <person name="Rieger T.T."/>
            <person name="Ritchie M.G."/>
            <person name="Robin C."/>
            <person name="Rogers Y.H."/>
            <person name="Rohde C."/>
            <person name="Rozas J."/>
            <person name="Rubenfield M.J."/>
            <person name="Ruiz A."/>
            <person name="Russo S."/>
            <person name="Salzberg S.L."/>
            <person name="Sanchez-Gracia A."/>
            <person name="Saranga D.J."/>
            <person name="Sato H."/>
            <person name="Schaeffer S.W."/>
            <person name="Schatz M.C."/>
            <person name="Schlenke T."/>
            <person name="Schwartz R."/>
            <person name="Segarra C."/>
            <person name="Singh R.S."/>
            <person name="Sirot L."/>
            <person name="Sirota M."/>
            <person name="Sisneros N.B."/>
            <person name="Smith C.D."/>
            <person name="Smith T.F."/>
            <person name="Spieth J."/>
            <person name="Stage D.E."/>
            <person name="Stark A."/>
            <person name="Stephan W."/>
            <person name="Strausberg R.L."/>
            <person name="Strempel S."/>
            <person name="Sturgill D."/>
            <person name="Sutton G."/>
            <person name="Sutton G.G."/>
            <person name="Tao W."/>
            <person name="Teichmann S."/>
            <person name="Tobari Y.N."/>
            <person name="Tomimura Y."/>
            <person name="Tsolas J.M."/>
            <person name="Valente V.L."/>
            <person name="Venter E."/>
            <person name="Venter J.C."/>
            <person name="Vicario S."/>
            <person name="Vieira F.G."/>
            <person name="Vilella A.J."/>
            <person name="Villasante A."/>
            <person name="Walenz B."/>
            <person name="Wang J."/>
            <person name="Wasserman M."/>
            <person name="Watts T."/>
            <person name="Wilson D."/>
            <person name="Wilson R.K."/>
            <person name="Wing R.A."/>
            <person name="Wolfner M.F."/>
            <person name="Wong A."/>
            <person name="Wong G.K."/>
            <person name="Wu C.I."/>
            <person name="Wu G."/>
            <person name="Yamamoto D."/>
            <person name="Yang H.P."/>
            <person name="Yang S.P."/>
            <person name="Yorke J.A."/>
            <person name="Yoshida K."/>
            <person name="Zdobnov E."/>
            <person name="Zhang P."/>
            <person name="Zhang Y."/>
            <person name="Zimin A.V."/>
            <person name="Baldwin J."/>
            <person name="Abdouelleil A."/>
            <person name="Abdulkadir J."/>
            <person name="Abebe A."/>
            <person name="Abera B."/>
            <person name="Abreu J."/>
            <person name="Acer S.C."/>
            <person name="Aftuck L."/>
            <person name="Alexander A."/>
            <person name="An P."/>
            <person name="Anderson E."/>
            <person name="Anderson S."/>
            <person name="Arachi H."/>
            <person name="Azer M."/>
            <person name="Bachantsang P."/>
            <person name="Barry A."/>
            <person name="Bayul T."/>
            <person name="Berlin A."/>
            <person name="Bessette D."/>
            <person name="Bloom T."/>
            <person name="Blye J."/>
            <person name="Boguslavskiy L."/>
            <person name="Bonnet C."/>
            <person name="Boukhgalter B."/>
            <person name="Bourzgui I."/>
            <person name="Brown A."/>
            <person name="Cahill P."/>
            <person name="Channer S."/>
            <person name="Cheshatsang Y."/>
            <person name="Chuda L."/>
            <person name="Citroen M."/>
            <person name="Collymore A."/>
            <person name="Cooke P."/>
            <person name="Costello M."/>
            <person name="D'Aco K."/>
            <person name="Daza R."/>
            <person name="De Haan G."/>
            <person name="DeGray S."/>
            <person name="DeMaso C."/>
            <person name="Dhargay N."/>
            <person name="Dooley K."/>
            <person name="Dooley E."/>
            <person name="Doricent M."/>
            <person name="Dorje P."/>
            <person name="Dorjee K."/>
            <person name="Dupes A."/>
            <person name="Elong R."/>
            <person name="Falk J."/>
            <person name="Farina A."/>
            <person name="Faro S."/>
            <person name="Ferguson D."/>
            <person name="Fisher S."/>
            <person name="Foley C.D."/>
            <person name="Franke A."/>
            <person name="Friedrich D."/>
            <person name="Gadbois L."/>
            <person name="Gearin G."/>
            <person name="Gearin C.R."/>
            <person name="Giannoukos G."/>
            <person name="Goode T."/>
            <person name="Graham J."/>
            <person name="Grandbois E."/>
            <person name="Grewal S."/>
            <person name="Gyaltsen K."/>
            <person name="Hafez N."/>
            <person name="Hagos B."/>
            <person name="Hall J."/>
            <person name="Henson C."/>
            <person name="Hollinger A."/>
            <person name="Honan T."/>
            <person name="Huard M.D."/>
            <person name="Hughes L."/>
            <person name="Hurhula B."/>
            <person name="Husby M.E."/>
            <person name="Kamat A."/>
            <person name="Kanga B."/>
            <person name="Kashin S."/>
            <person name="Khazanovich D."/>
            <person name="Kisner P."/>
            <person name="Lance K."/>
            <person name="Lara M."/>
            <person name="Lee W."/>
            <person name="Lennon N."/>
            <person name="Letendre F."/>
            <person name="LeVine R."/>
            <person name="Lipovsky A."/>
            <person name="Liu X."/>
            <person name="Liu J."/>
            <person name="Liu S."/>
            <person name="Lokyitsang T."/>
            <person name="Lokyitsang Y."/>
            <person name="Lubonja R."/>
            <person name="Lui A."/>
            <person name="MacDonald P."/>
            <person name="Magnisalis V."/>
            <person name="Maru K."/>
            <person name="Matthews C."/>
            <person name="McCusker W."/>
            <person name="McDonough S."/>
            <person name="Mehta T."/>
            <person name="Meldrim J."/>
            <person name="Meneus L."/>
            <person name="Mihai O."/>
            <person name="Mihalev A."/>
            <person name="Mihova T."/>
            <person name="Mittelman R."/>
            <person name="Mlenga V."/>
            <person name="Montmayeur A."/>
            <person name="Mulrain L."/>
            <person name="Navidi A."/>
            <person name="Naylor J."/>
            <person name="Negash T."/>
            <person name="Nguyen T."/>
            <person name="Nguyen N."/>
            <person name="Nicol R."/>
            <person name="Norbu C."/>
            <person name="Norbu N."/>
            <person name="Novod N."/>
            <person name="O'Neill B."/>
            <person name="Osman S."/>
            <person name="Markiewicz E."/>
            <person name="Oyono O.L."/>
            <person name="Patti C."/>
            <person name="Phunkhang P."/>
            <person name="Pierre F."/>
            <person name="Priest M."/>
            <person name="Raghuraman S."/>
            <person name="Rege F."/>
            <person name="Reyes R."/>
            <person name="Rise C."/>
            <person name="Rogov P."/>
            <person name="Ross K."/>
            <person name="Ryan E."/>
            <person name="Settipalli S."/>
            <person name="Shea T."/>
            <person name="Sherpa N."/>
            <person name="Shi L."/>
            <person name="Shih D."/>
            <person name="Sparrow T."/>
            <person name="Spaulding J."/>
            <person name="Stalker J."/>
            <person name="Stange-Thomann N."/>
            <person name="Stavropoulos S."/>
            <person name="Stone C."/>
            <person name="Strader C."/>
            <person name="Tesfaye S."/>
            <person name="Thomson T."/>
            <person name="Thoulutsang Y."/>
            <person name="Thoulutsang D."/>
            <person name="Topham K."/>
            <person name="Topping I."/>
            <person name="Tsamla T."/>
            <person name="Vassiliev H."/>
            <person name="Vo A."/>
            <person name="Wangchuk T."/>
            <person name="Wangdi T."/>
            <person name="Weiand M."/>
            <person name="Wilkinson J."/>
            <person name="Wilson A."/>
            <person name="Yadav S."/>
            <person name="Young G."/>
            <person name="Yu Q."/>
            <person name="Zembek L."/>
            <person name="Zhong D."/>
            <person name="Zimmer A."/>
            <person name="Zwirko Z."/>
            <person name="Jaffe D.B."/>
            <person name="Alvarez P."/>
            <person name="Brockman W."/>
            <person name="Butler J."/>
            <person name="Chin C."/>
            <person name="Gnerre S."/>
            <person name="Grabherr M."/>
            <person name="Kleber M."/>
            <person name="Mauceli E."/>
            <person name="MacCallum I."/>
        </authorList>
    </citation>
    <scope>NUCLEOTIDE SEQUENCE [LARGE SCALE GENOMIC DNA]</scope>
    <source>
        <strain evidence="3">Tucson 15287-2541.00</strain>
    </source>
</reference>
<sequence>MCVCVCVVACASCLCCDVGNKFIFITQDEGDVKDVGGVEGAAPTIRRHAYKVLYGHHTMLKMLYLSSSSSSSISISSSCYYLCQIRL</sequence>
<evidence type="ECO:0000313" key="2">
    <source>
        <dbReference type="EMBL" id="EDW04911.1"/>
    </source>
</evidence>
<feature type="chain" id="PRO_5012045143" evidence="1">
    <location>
        <begin position="16"/>
        <end position="87"/>
    </location>
</feature>